<dbReference type="Gene3D" id="1.50.10.20">
    <property type="match status" value="2"/>
</dbReference>
<evidence type="ECO:0000259" key="4">
    <source>
        <dbReference type="Pfam" id="PF13243"/>
    </source>
</evidence>
<name>A0A834XIA1_9FABA</name>
<comment type="similarity">
    <text evidence="1">Belongs to the terpene cyclase/mutase family.</text>
</comment>
<dbReference type="Proteomes" id="UP000634136">
    <property type="component" value="Unassembled WGS sequence"/>
</dbReference>
<feature type="domain" description="Squalene cyclase C-terminal" evidence="4">
    <location>
        <begin position="153"/>
        <end position="401"/>
    </location>
</feature>
<dbReference type="GO" id="GO:0019745">
    <property type="term" value="P:pentacyclic triterpenoid biosynthetic process"/>
    <property type="evidence" value="ECO:0007669"/>
    <property type="project" value="UniProtKB-ARBA"/>
</dbReference>
<organism evidence="6 7">
    <name type="scientific">Senna tora</name>
    <dbReference type="NCBI Taxonomy" id="362788"/>
    <lineage>
        <taxon>Eukaryota</taxon>
        <taxon>Viridiplantae</taxon>
        <taxon>Streptophyta</taxon>
        <taxon>Embryophyta</taxon>
        <taxon>Tracheophyta</taxon>
        <taxon>Spermatophyta</taxon>
        <taxon>Magnoliopsida</taxon>
        <taxon>eudicotyledons</taxon>
        <taxon>Gunneridae</taxon>
        <taxon>Pentapetalae</taxon>
        <taxon>rosids</taxon>
        <taxon>fabids</taxon>
        <taxon>Fabales</taxon>
        <taxon>Fabaceae</taxon>
        <taxon>Caesalpinioideae</taxon>
        <taxon>Cassia clade</taxon>
        <taxon>Senna</taxon>
    </lineage>
</organism>
<keyword evidence="3" id="KW-0413">Isomerase</keyword>
<accession>A0A834XIA1</accession>
<evidence type="ECO:0000259" key="5">
    <source>
        <dbReference type="Pfam" id="PF13249"/>
    </source>
</evidence>
<dbReference type="Pfam" id="PF13243">
    <property type="entry name" value="SQHop_cyclase_C"/>
    <property type="match status" value="1"/>
</dbReference>
<gene>
    <name evidence="6" type="ORF">G2W53_001724</name>
</gene>
<dbReference type="GO" id="GO:0005811">
    <property type="term" value="C:lipid droplet"/>
    <property type="evidence" value="ECO:0007669"/>
    <property type="project" value="InterPro"/>
</dbReference>
<evidence type="ECO:0000313" key="6">
    <source>
        <dbReference type="EMBL" id="KAF7844819.1"/>
    </source>
</evidence>
<evidence type="ECO:0000256" key="1">
    <source>
        <dbReference type="ARBA" id="ARBA00009755"/>
    </source>
</evidence>
<dbReference type="PANTHER" id="PTHR11764">
    <property type="entry name" value="TERPENE CYCLASE/MUTASE FAMILY MEMBER"/>
    <property type="match status" value="1"/>
</dbReference>
<dbReference type="InterPro" id="IPR018333">
    <property type="entry name" value="Squalene_cyclase"/>
</dbReference>
<dbReference type="EMBL" id="JAAIUW010000001">
    <property type="protein sequence ID" value="KAF7844819.1"/>
    <property type="molecule type" value="Genomic_DNA"/>
</dbReference>
<dbReference type="InterPro" id="IPR032696">
    <property type="entry name" value="SQ_cyclase_C"/>
</dbReference>
<dbReference type="PANTHER" id="PTHR11764:SF58">
    <property type="entry name" value="BETA-AMYRIN SYNTHASE-RELATED"/>
    <property type="match status" value="1"/>
</dbReference>
<dbReference type="OrthoDB" id="21502at2759"/>
<dbReference type="SUPFAM" id="SSF48239">
    <property type="entry name" value="Terpenoid cyclases/Protein prenyltransferases"/>
    <property type="match status" value="2"/>
</dbReference>
<evidence type="ECO:0000313" key="7">
    <source>
        <dbReference type="Proteomes" id="UP000634136"/>
    </source>
</evidence>
<dbReference type="InterPro" id="IPR008930">
    <property type="entry name" value="Terpenoid_cyclase/PrenylTrfase"/>
</dbReference>
<dbReference type="FunFam" id="1.50.10.20:FF:000011">
    <property type="entry name" value="Terpene cyclase/mutase family member"/>
    <property type="match status" value="1"/>
</dbReference>
<reference evidence="6" key="1">
    <citation type="submission" date="2020-09" db="EMBL/GenBank/DDBJ databases">
        <title>Genome-Enabled Discovery of Anthraquinone Biosynthesis in Senna tora.</title>
        <authorList>
            <person name="Kang S.-H."/>
            <person name="Pandey R.P."/>
            <person name="Lee C.-M."/>
            <person name="Sim J.-S."/>
            <person name="Jeong J.-T."/>
            <person name="Choi B.-S."/>
            <person name="Jung M."/>
            <person name="Ginzburg D."/>
            <person name="Zhao K."/>
            <person name="Won S.Y."/>
            <person name="Oh T.-J."/>
            <person name="Yu Y."/>
            <person name="Kim N.-H."/>
            <person name="Lee O.R."/>
            <person name="Lee T.-H."/>
            <person name="Bashyal P."/>
            <person name="Kim T.-S."/>
            <person name="Lee W.-H."/>
            <person name="Kawkins C."/>
            <person name="Kim C.-K."/>
            <person name="Kim J.S."/>
            <person name="Ahn B.O."/>
            <person name="Rhee S.Y."/>
            <person name="Sohng J.K."/>
        </authorList>
    </citation>
    <scope>NUCLEOTIDE SEQUENCE</scope>
    <source>
        <tissue evidence="6">Leaf</tissue>
    </source>
</reference>
<evidence type="ECO:0000256" key="3">
    <source>
        <dbReference type="ARBA" id="ARBA00023235"/>
    </source>
</evidence>
<dbReference type="AlphaFoldDB" id="A0A834XIA1"/>
<proteinExistence type="inferred from homology"/>
<protein>
    <submittedName>
        <fullName evidence="6">Beta-amyrin synthase</fullName>
    </submittedName>
</protein>
<feature type="domain" description="Squalene cyclase N-terminal" evidence="5">
    <location>
        <begin position="2"/>
        <end position="82"/>
    </location>
</feature>
<evidence type="ECO:0000256" key="2">
    <source>
        <dbReference type="ARBA" id="ARBA00022737"/>
    </source>
</evidence>
<keyword evidence="7" id="KW-1185">Reference proteome</keyword>
<keyword evidence="2" id="KW-0677">Repeat</keyword>
<dbReference type="NCBIfam" id="TIGR01787">
    <property type="entry name" value="squalene_cyclas"/>
    <property type="match status" value="1"/>
</dbReference>
<dbReference type="Pfam" id="PF13249">
    <property type="entry name" value="SQHop_cyclase_N"/>
    <property type="match status" value="1"/>
</dbReference>
<comment type="caution">
    <text evidence="6">The sequence shown here is derived from an EMBL/GenBank/DDBJ whole genome shotgun (WGS) entry which is preliminary data.</text>
</comment>
<sequence>MYCTVFSYICMRILGEEADGGQHNACLRARNWILDHGGATYIPSWGKTWLSVLGLYDWSGINPMPPEFWFFPSFLPMHAEHFLNMDSISTVQPSSSALNSTSKTSPVVFNHVWSMLVCWIEDPNGEAFKKHLARVPDYLWIAEDGMTMQITGSQVWDATFTIQALLATNLIEEIAPVLARAHYFIKESQVKDNPSGDFKSMYRHISKGSWTFSSQDEGLGVSDCSAEGLKCCLLLSTLPSELVGEKIEPQRLYDCVNFLLSLQSKKGGVSGWEPIRGQDWLEVLNPSEMFANVIVEHEYVECTASTIQALVLFRKLYPMHRKEEIENFIAKAIRFLEDTQTKDGGWYGSWGICFIYGTFFALGGLFAAGKTYDNCAAIGKAVKFLLRIQREDGGWGESILSCPQQGERDPTPLHRGAKVLINSQLEDGDWPQQVGNHRNIFEHWLVTLSNVQEYLPIVGTS</sequence>
<dbReference type="InterPro" id="IPR032697">
    <property type="entry name" value="SQ_cyclase_N"/>
</dbReference>
<dbReference type="GO" id="GO:0042300">
    <property type="term" value="F:beta-amyrin synthase activity"/>
    <property type="evidence" value="ECO:0007669"/>
    <property type="project" value="UniProtKB-ARBA"/>
</dbReference>